<sequence>MLLIKLIILFILYNINSINSENSEINNDIIESFKLMYKQISYTSYYIKRRIDKISYERPSLLSYVKSMKLDNENILKELGITILKELPLRTSSLDINYDINYDIEYDKKHFEDYILVESKIKLTLELLFHSFSYWKVHFNHIVGFFNKDINRLKNDTVYKLIYQDFILIFFPIIKLIYQHYNIKYINVLEQELFSKQIYIYGIKSFMDSECFIGFHNESSLIQLIKKTYWTDIDLINRMIKDIYKHFNILPNDIKSLFNIFNIYKSNLNLIS</sequence>
<dbReference type="InParanoid" id="Q4UJ44"/>
<dbReference type="OrthoDB" id="10416565at2759"/>
<feature type="chain" id="PRO_5004245166" evidence="1">
    <location>
        <begin position="21"/>
        <end position="272"/>
    </location>
</feature>
<evidence type="ECO:0000256" key="1">
    <source>
        <dbReference type="SAM" id="SignalP"/>
    </source>
</evidence>
<dbReference type="RefSeq" id="XP_953573.1">
    <property type="nucleotide sequence ID" value="XM_948480.1"/>
</dbReference>
<dbReference type="VEuPathDB" id="PiroplasmaDB:TA09670"/>
<accession>Q4UJ44</accession>
<proteinExistence type="predicted"/>
<dbReference type="GeneID" id="3864089"/>
<reference evidence="2 3" key="1">
    <citation type="journal article" date="2005" name="Science">
        <title>Genome of the host-cell transforming parasite Theileria annulata compared with T. parva.</title>
        <authorList>
            <person name="Pain A."/>
            <person name="Renauld H."/>
            <person name="Berriman M."/>
            <person name="Murphy L."/>
            <person name="Yeats C.A."/>
            <person name="Weir W."/>
            <person name="Kerhornou A."/>
            <person name="Aslett M."/>
            <person name="Bishop R."/>
            <person name="Bouchier C."/>
            <person name="Cochet M."/>
            <person name="Coulson R.M.R."/>
            <person name="Cronin A."/>
            <person name="de Villiers E.P."/>
            <person name="Fraser A."/>
            <person name="Fosker N."/>
            <person name="Gardner M."/>
            <person name="Goble A."/>
            <person name="Griffiths-Jones S."/>
            <person name="Harris D.E."/>
            <person name="Katzer F."/>
            <person name="Larke N."/>
            <person name="Lord A."/>
            <person name="Maser P."/>
            <person name="McKellar S."/>
            <person name="Mooney P."/>
            <person name="Morton F."/>
            <person name="Nene V."/>
            <person name="O'Neil S."/>
            <person name="Price C."/>
            <person name="Quail M.A."/>
            <person name="Rabbinowitsch E."/>
            <person name="Rawlings N.D."/>
            <person name="Rutter S."/>
            <person name="Saunders D."/>
            <person name="Seeger K."/>
            <person name="Shah T."/>
            <person name="Squares R."/>
            <person name="Squares S."/>
            <person name="Tivey A."/>
            <person name="Walker A.R."/>
            <person name="Woodward J."/>
            <person name="Dobbelaere D.A.E."/>
            <person name="Langsley G."/>
            <person name="Rajandream M.A."/>
            <person name="McKeever D."/>
            <person name="Shiels B."/>
            <person name="Tait A."/>
            <person name="Barrell B.G."/>
            <person name="Hall N."/>
        </authorList>
    </citation>
    <scope>NUCLEOTIDE SEQUENCE [LARGE SCALE GENOMIC DNA]</scope>
    <source>
        <strain evidence="3">Ankara</strain>
    </source>
</reference>
<dbReference type="KEGG" id="tan:TA09670"/>
<dbReference type="AlphaFoldDB" id="Q4UJ44"/>
<dbReference type="EMBL" id="CR940347">
    <property type="protein sequence ID" value="CAI72895.1"/>
    <property type="molecule type" value="Genomic_DNA"/>
</dbReference>
<dbReference type="Proteomes" id="UP000001950">
    <property type="component" value="Chromosome 1"/>
</dbReference>
<gene>
    <name evidence="2" type="ORF">TA09670</name>
</gene>
<evidence type="ECO:0000313" key="2">
    <source>
        <dbReference type="EMBL" id="CAI72895.1"/>
    </source>
</evidence>
<protein>
    <submittedName>
        <fullName evidence="2">Uncharacterized protein</fullName>
    </submittedName>
</protein>
<keyword evidence="3" id="KW-1185">Reference proteome</keyword>
<feature type="signal peptide" evidence="1">
    <location>
        <begin position="1"/>
        <end position="20"/>
    </location>
</feature>
<name>Q4UJ44_THEAN</name>
<dbReference type="OMA" id="LIYQHYN"/>
<keyword evidence="1" id="KW-0732">Signal</keyword>
<evidence type="ECO:0000313" key="3">
    <source>
        <dbReference type="Proteomes" id="UP000001950"/>
    </source>
</evidence>
<dbReference type="eggNOG" id="ENOG502QXQP">
    <property type="taxonomic scope" value="Eukaryota"/>
</dbReference>
<organism evidence="2 3">
    <name type="scientific">Theileria annulata</name>
    <dbReference type="NCBI Taxonomy" id="5874"/>
    <lineage>
        <taxon>Eukaryota</taxon>
        <taxon>Sar</taxon>
        <taxon>Alveolata</taxon>
        <taxon>Apicomplexa</taxon>
        <taxon>Aconoidasida</taxon>
        <taxon>Piroplasmida</taxon>
        <taxon>Theileriidae</taxon>
        <taxon>Theileria</taxon>
    </lineage>
</organism>